<dbReference type="AlphaFoldDB" id="A0A0K9P478"/>
<organism evidence="2 3">
    <name type="scientific">Zostera marina</name>
    <name type="common">Eelgrass</name>
    <dbReference type="NCBI Taxonomy" id="29655"/>
    <lineage>
        <taxon>Eukaryota</taxon>
        <taxon>Viridiplantae</taxon>
        <taxon>Streptophyta</taxon>
        <taxon>Embryophyta</taxon>
        <taxon>Tracheophyta</taxon>
        <taxon>Spermatophyta</taxon>
        <taxon>Magnoliopsida</taxon>
        <taxon>Liliopsida</taxon>
        <taxon>Zosteraceae</taxon>
        <taxon>Zostera</taxon>
    </lineage>
</organism>
<evidence type="ECO:0000256" key="1">
    <source>
        <dbReference type="SAM" id="MobiDB-lite"/>
    </source>
</evidence>
<feature type="region of interest" description="Disordered" evidence="1">
    <location>
        <begin position="1"/>
        <end position="25"/>
    </location>
</feature>
<sequence length="36" mass="4035">MWTVNNVTSPKDLHSNKLTGPIPPQIGKLKHLRSLL</sequence>
<reference evidence="3" key="1">
    <citation type="journal article" date="2016" name="Nature">
        <title>The genome of the seagrass Zostera marina reveals angiosperm adaptation to the sea.</title>
        <authorList>
            <person name="Olsen J.L."/>
            <person name="Rouze P."/>
            <person name="Verhelst B."/>
            <person name="Lin Y.-C."/>
            <person name="Bayer T."/>
            <person name="Collen J."/>
            <person name="Dattolo E."/>
            <person name="De Paoli E."/>
            <person name="Dittami S."/>
            <person name="Maumus F."/>
            <person name="Michel G."/>
            <person name="Kersting A."/>
            <person name="Lauritano C."/>
            <person name="Lohaus R."/>
            <person name="Toepel M."/>
            <person name="Tonon T."/>
            <person name="Vanneste K."/>
            <person name="Amirebrahimi M."/>
            <person name="Brakel J."/>
            <person name="Bostroem C."/>
            <person name="Chovatia M."/>
            <person name="Grimwood J."/>
            <person name="Jenkins J.W."/>
            <person name="Jueterbock A."/>
            <person name="Mraz A."/>
            <person name="Stam W.T."/>
            <person name="Tice H."/>
            <person name="Bornberg-Bauer E."/>
            <person name="Green P.J."/>
            <person name="Pearson G.A."/>
            <person name="Procaccini G."/>
            <person name="Duarte C.M."/>
            <person name="Schmutz J."/>
            <person name="Reusch T.B.H."/>
            <person name="Van de Peer Y."/>
        </authorList>
    </citation>
    <scope>NUCLEOTIDE SEQUENCE [LARGE SCALE GENOMIC DNA]</scope>
    <source>
        <strain evidence="3">cv. Finnish</strain>
    </source>
</reference>
<dbReference type="EMBL" id="LFYR01001201">
    <property type="protein sequence ID" value="KMZ63846.1"/>
    <property type="molecule type" value="Genomic_DNA"/>
</dbReference>
<accession>A0A0K9P478</accession>
<dbReference type="InterPro" id="IPR032675">
    <property type="entry name" value="LRR_dom_sf"/>
</dbReference>
<evidence type="ECO:0000313" key="2">
    <source>
        <dbReference type="EMBL" id="KMZ63846.1"/>
    </source>
</evidence>
<comment type="caution">
    <text evidence="2">The sequence shown here is derived from an EMBL/GenBank/DDBJ whole genome shotgun (WGS) entry which is preliminary data.</text>
</comment>
<dbReference type="OrthoDB" id="1932551at2759"/>
<dbReference type="Gene3D" id="3.80.10.10">
    <property type="entry name" value="Ribonuclease Inhibitor"/>
    <property type="match status" value="1"/>
</dbReference>
<dbReference type="Proteomes" id="UP000036987">
    <property type="component" value="Unassembled WGS sequence"/>
</dbReference>
<keyword evidence="3" id="KW-1185">Reference proteome</keyword>
<proteinExistence type="predicted"/>
<protein>
    <submittedName>
        <fullName evidence="2">Uncharacterized protein</fullName>
    </submittedName>
</protein>
<name>A0A0K9P478_ZOSMR</name>
<gene>
    <name evidence="2" type="ORF">ZOSMA_394G00040</name>
</gene>
<evidence type="ECO:0000313" key="3">
    <source>
        <dbReference type="Proteomes" id="UP000036987"/>
    </source>
</evidence>